<dbReference type="PANTHER" id="PTHR30055:SF234">
    <property type="entry name" value="HTH-TYPE TRANSCRIPTIONAL REGULATOR BETI"/>
    <property type="match status" value="1"/>
</dbReference>
<dbReference type="SUPFAM" id="SSF48498">
    <property type="entry name" value="Tetracyclin repressor-like, C-terminal domain"/>
    <property type="match status" value="1"/>
</dbReference>
<evidence type="ECO:0000313" key="6">
    <source>
        <dbReference type="EMBL" id="TRO82590.1"/>
    </source>
</evidence>
<dbReference type="FunFam" id="1.10.10.60:FF:000141">
    <property type="entry name" value="TetR family transcriptional regulator"/>
    <property type="match status" value="1"/>
</dbReference>
<dbReference type="RefSeq" id="WP_092056732.1">
    <property type="nucleotide sequence ID" value="NZ_FOJJ01000023.1"/>
</dbReference>
<evidence type="ECO:0000256" key="1">
    <source>
        <dbReference type="ARBA" id="ARBA00023015"/>
    </source>
</evidence>
<dbReference type="InterPro" id="IPR036271">
    <property type="entry name" value="Tet_transcr_reg_TetR-rel_C_sf"/>
</dbReference>
<keyword evidence="2 4" id="KW-0238">DNA-binding</keyword>
<protein>
    <submittedName>
        <fullName evidence="6">TetR/AcrR family transcriptional regulator</fullName>
    </submittedName>
</protein>
<name>A0A550JHA0_9BACT</name>
<keyword evidence="1" id="KW-0805">Transcription regulation</keyword>
<evidence type="ECO:0000256" key="3">
    <source>
        <dbReference type="ARBA" id="ARBA00023163"/>
    </source>
</evidence>
<dbReference type="PRINTS" id="PR00455">
    <property type="entry name" value="HTHTETR"/>
</dbReference>
<dbReference type="InterPro" id="IPR023772">
    <property type="entry name" value="DNA-bd_HTH_TetR-type_CS"/>
</dbReference>
<keyword evidence="7" id="KW-1185">Reference proteome</keyword>
<dbReference type="Proteomes" id="UP000317155">
    <property type="component" value="Unassembled WGS sequence"/>
</dbReference>
<evidence type="ECO:0000256" key="2">
    <source>
        <dbReference type="ARBA" id="ARBA00023125"/>
    </source>
</evidence>
<feature type="DNA-binding region" description="H-T-H motif" evidence="4">
    <location>
        <begin position="33"/>
        <end position="52"/>
    </location>
</feature>
<keyword evidence="3" id="KW-0804">Transcription</keyword>
<gene>
    <name evidence="6" type="ORF">FL622_05225</name>
</gene>
<dbReference type="PANTHER" id="PTHR30055">
    <property type="entry name" value="HTH-TYPE TRANSCRIPTIONAL REGULATOR RUTR"/>
    <property type="match status" value="1"/>
</dbReference>
<dbReference type="PROSITE" id="PS01081">
    <property type="entry name" value="HTH_TETR_1"/>
    <property type="match status" value="1"/>
</dbReference>
<dbReference type="GO" id="GO:0000976">
    <property type="term" value="F:transcription cis-regulatory region binding"/>
    <property type="evidence" value="ECO:0007669"/>
    <property type="project" value="TreeGrafter"/>
</dbReference>
<dbReference type="PROSITE" id="PS50977">
    <property type="entry name" value="HTH_TETR_2"/>
    <property type="match status" value="1"/>
</dbReference>
<sequence length="224" mass="24898">MSGIRAAKKRATRQAIIAAAVRLFAEQGFEKTSIEKIARAAGIGKGTIYGYFRAKEEIFLAFCEDEIDYAFAVLAEKNDPEAPVLEQLLTLFTSQFRFVTSNQEFGRLLMREMAFPRTAGRAQSQELNSRYVRGVGEILERARRRGEIGGRFDTLTAIGHLYAQYLLMLSSWYSGYLQNEAEMAAVLRVLLRQALAGIGSAGGLSGDESTLLHYLHQRTLSGES</sequence>
<dbReference type="Pfam" id="PF00440">
    <property type="entry name" value="TetR_N"/>
    <property type="match status" value="1"/>
</dbReference>
<dbReference type="GO" id="GO:0003700">
    <property type="term" value="F:DNA-binding transcription factor activity"/>
    <property type="evidence" value="ECO:0007669"/>
    <property type="project" value="TreeGrafter"/>
</dbReference>
<dbReference type="SUPFAM" id="SSF46689">
    <property type="entry name" value="Homeodomain-like"/>
    <property type="match status" value="1"/>
</dbReference>
<evidence type="ECO:0000313" key="7">
    <source>
        <dbReference type="Proteomes" id="UP000317155"/>
    </source>
</evidence>
<dbReference type="Gene3D" id="1.10.357.10">
    <property type="entry name" value="Tetracycline Repressor, domain 2"/>
    <property type="match status" value="1"/>
</dbReference>
<dbReference type="AlphaFoldDB" id="A0A550JHA0"/>
<dbReference type="InterPro" id="IPR009057">
    <property type="entry name" value="Homeodomain-like_sf"/>
</dbReference>
<dbReference type="EMBL" id="VJVV01000003">
    <property type="protein sequence ID" value="TRO82590.1"/>
    <property type="molecule type" value="Genomic_DNA"/>
</dbReference>
<evidence type="ECO:0000256" key="4">
    <source>
        <dbReference type="PROSITE-ProRule" id="PRU00335"/>
    </source>
</evidence>
<reference evidence="6 7" key="1">
    <citation type="submission" date="2019-07" db="EMBL/GenBank/DDBJ databases">
        <title>Insights of Desulfuromonas acetexigens electromicrobiology.</title>
        <authorList>
            <person name="Katuri K."/>
            <person name="Sapireddy V."/>
            <person name="Shaw D.R."/>
            <person name="Saikaly P."/>
        </authorList>
    </citation>
    <scope>NUCLEOTIDE SEQUENCE [LARGE SCALE GENOMIC DNA]</scope>
    <source>
        <strain evidence="6 7">2873</strain>
    </source>
</reference>
<comment type="caution">
    <text evidence="6">The sequence shown here is derived from an EMBL/GenBank/DDBJ whole genome shotgun (WGS) entry which is preliminary data.</text>
</comment>
<accession>A0A550JHA0</accession>
<organism evidence="6 7">
    <name type="scientific">Trichloromonas acetexigens</name>
    <dbReference type="NCBI Taxonomy" id="38815"/>
    <lineage>
        <taxon>Bacteria</taxon>
        <taxon>Pseudomonadati</taxon>
        <taxon>Thermodesulfobacteriota</taxon>
        <taxon>Desulfuromonadia</taxon>
        <taxon>Desulfuromonadales</taxon>
        <taxon>Trichloromonadaceae</taxon>
        <taxon>Trichloromonas</taxon>
    </lineage>
</organism>
<evidence type="ECO:0000259" key="5">
    <source>
        <dbReference type="PROSITE" id="PS50977"/>
    </source>
</evidence>
<dbReference type="OrthoDB" id="5431414at2"/>
<dbReference type="InterPro" id="IPR050109">
    <property type="entry name" value="HTH-type_TetR-like_transc_reg"/>
</dbReference>
<dbReference type="InterPro" id="IPR001647">
    <property type="entry name" value="HTH_TetR"/>
</dbReference>
<feature type="domain" description="HTH tetR-type" evidence="5">
    <location>
        <begin position="10"/>
        <end position="70"/>
    </location>
</feature>
<proteinExistence type="predicted"/>